<proteinExistence type="predicted"/>
<dbReference type="EC" id="2.6.1.9" evidence="6"/>
<dbReference type="GO" id="GO:0004400">
    <property type="term" value="F:histidinol-phosphate transaminase activity"/>
    <property type="evidence" value="ECO:0007669"/>
    <property type="project" value="UniProtKB-EC"/>
</dbReference>
<evidence type="ECO:0000256" key="2">
    <source>
        <dbReference type="ARBA" id="ARBA00022576"/>
    </source>
</evidence>
<reference evidence="6" key="1">
    <citation type="journal article" date="2024" name="Nature">
        <title>Anoxygenic phototroph of the Chloroflexota uses a type I reaction centre.</title>
        <authorList>
            <person name="Tsuji J.M."/>
            <person name="Shaw N.A."/>
            <person name="Nagashima S."/>
            <person name="Venkiteswaran J.J."/>
            <person name="Schiff S.L."/>
            <person name="Watanabe T."/>
            <person name="Fukui M."/>
            <person name="Hanada S."/>
            <person name="Tank M."/>
            <person name="Neufeld J.D."/>
        </authorList>
    </citation>
    <scope>NUCLEOTIDE SEQUENCE</scope>
    <source>
        <strain evidence="6">L227-S17</strain>
    </source>
</reference>
<feature type="domain" description="Aminotransferase class I/classII large" evidence="5">
    <location>
        <begin position="43"/>
        <end position="361"/>
    </location>
</feature>
<keyword evidence="7" id="KW-1185">Reference proteome</keyword>
<organism evidence="6 7">
    <name type="scientific">Candidatus Chlorohelix allophototropha</name>
    <dbReference type="NCBI Taxonomy" id="3003348"/>
    <lineage>
        <taxon>Bacteria</taxon>
        <taxon>Bacillati</taxon>
        <taxon>Chloroflexota</taxon>
        <taxon>Chloroflexia</taxon>
        <taxon>Candidatus Chloroheliales</taxon>
        <taxon>Candidatus Chloroheliaceae</taxon>
        <taxon>Candidatus Chlorohelix</taxon>
    </lineage>
</organism>
<evidence type="ECO:0000313" key="6">
    <source>
        <dbReference type="EMBL" id="WJW67980.1"/>
    </source>
</evidence>
<dbReference type="Gene3D" id="3.40.640.10">
    <property type="entry name" value="Type I PLP-dependent aspartate aminotransferase-like (Major domain)"/>
    <property type="match status" value="1"/>
</dbReference>
<sequence>MPSEPYEVDIEALVRPDIVEMESHLPGDSLEVASRRLGFEPEEIIKLDANENPFGCSVRVQELLASFDAYHRYPDTLMTGLRSRLEAYTGIRRERILLTNGVSELADLVMRVLLKPGDEVIICPPTVQFYRFYANLAGAQVVEVPRNSSTFEVQVEHVLAAVSERTKLVVIGSPNNPTGNLISPLEVVKLLKTGVVVLVDESFYEFAGNSVANLVTEFENLVVARSFSHWAGLAGMRVAYGLFSQEILKHVWKLRAVYKLDAAQQLAIEAVLDDPRYYETVIGWIKNERGRLFRQLRKLNFLQPYPSNANFVLCKVVRGDAFKIKKRLERQGIFVRYLNLPGLPEYLRISVGRAEDTDALMRCLFAMAEEL</sequence>
<keyword evidence="3 6" id="KW-0808">Transferase</keyword>
<dbReference type="InterPro" id="IPR015422">
    <property type="entry name" value="PyrdxlP-dep_Trfase_small"/>
</dbReference>
<dbReference type="CDD" id="cd00609">
    <property type="entry name" value="AAT_like"/>
    <property type="match status" value="1"/>
</dbReference>
<dbReference type="RefSeq" id="WP_341469884.1">
    <property type="nucleotide sequence ID" value="NZ_CP128400.1"/>
</dbReference>
<evidence type="ECO:0000256" key="4">
    <source>
        <dbReference type="ARBA" id="ARBA00022898"/>
    </source>
</evidence>
<dbReference type="EMBL" id="CP128400">
    <property type="protein sequence ID" value="WJW67980.1"/>
    <property type="molecule type" value="Genomic_DNA"/>
</dbReference>
<dbReference type="Pfam" id="PF00155">
    <property type="entry name" value="Aminotran_1_2"/>
    <property type="match status" value="1"/>
</dbReference>
<dbReference type="SUPFAM" id="SSF53383">
    <property type="entry name" value="PLP-dependent transferases"/>
    <property type="match status" value="1"/>
</dbReference>
<dbReference type="InterPro" id="IPR004839">
    <property type="entry name" value="Aminotransferase_I/II_large"/>
</dbReference>
<comment type="cofactor">
    <cofactor evidence="1">
        <name>pyridoxal 5'-phosphate</name>
        <dbReference type="ChEBI" id="CHEBI:597326"/>
    </cofactor>
</comment>
<name>A0ABY9B496_9CHLR</name>
<protein>
    <submittedName>
        <fullName evidence="6">Histidinol-phosphate transaminase</fullName>
        <ecNumber evidence="6">2.6.1.9</ecNumber>
    </submittedName>
</protein>
<keyword evidence="2 6" id="KW-0032">Aminotransferase</keyword>
<evidence type="ECO:0000259" key="5">
    <source>
        <dbReference type="Pfam" id="PF00155"/>
    </source>
</evidence>
<keyword evidence="4" id="KW-0663">Pyridoxal phosphate</keyword>
<dbReference type="InterPro" id="IPR015424">
    <property type="entry name" value="PyrdxlP-dep_Trfase"/>
</dbReference>
<gene>
    <name evidence="6" type="primary">hisC</name>
    <name evidence="6" type="ORF">OZ401_003575</name>
</gene>
<dbReference type="Gene3D" id="3.90.1150.10">
    <property type="entry name" value="Aspartate Aminotransferase, domain 1"/>
    <property type="match status" value="1"/>
</dbReference>
<evidence type="ECO:0000256" key="1">
    <source>
        <dbReference type="ARBA" id="ARBA00001933"/>
    </source>
</evidence>
<dbReference type="PANTHER" id="PTHR42885">
    <property type="entry name" value="HISTIDINOL-PHOSPHATE AMINOTRANSFERASE-RELATED"/>
    <property type="match status" value="1"/>
</dbReference>
<dbReference type="PANTHER" id="PTHR42885:SF2">
    <property type="entry name" value="HISTIDINOL-PHOSPHATE AMINOTRANSFERASE"/>
    <property type="match status" value="1"/>
</dbReference>
<evidence type="ECO:0000313" key="7">
    <source>
        <dbReference type="Proteomes" id="UP001431572"/>
    </source>
</evidence>
<evidence type="ECO:0000256" key="3">
    <source>
        <dbReference type="ARBA" id="ARBA00022679"/>
    </source>
</evidence>
<accession>A0ABY9B496</accession>
<dbReference type="Proteomes" id="UP001431572">
    <property type="component" value="Chromosome 2"/>
</dbReference>
<dbReference type="InterPro" id="IPR015421">
    <property type="entry name" value="PyrdxlP-dep_Trfase_major"/>
</dbReference>